<dbReference type="EMBL" id="UINC01035346">
    <property type="protein sequence ID" value="SVB27604.1"/>
    <property type="molecule type" value="Genomic_DNA"/>
</dbReference>
<proteinExistence type="predicted"/>
<dbReference type="AlphaFoldDB" id="A0A382CP58"/>
<accession>A0A382CP58</accession>
<dbReference type="Gene3D" id="3.10.450.40">
    <property type="match status" value="1"/>
</dbReference>
<organism evidence="2">
    <name type="scientific">marine metagenome</name>
    <dbReference type="NCBI Taxonomy" id="408172"/>
    <lineage>
        <taxon>unclassified sequences</taxon>
        <taxon>metagenomes</taxon>
        <taxon>ecological metagenomes</taxon>
    </lineage>
</organism>
<dbReference type="Pfam" id="PF04965">
    <property type="entry name" value="GPW_gp25"/>
    <property type="match status" value="1"/>
</dbReference>
<gene>
    <name evidence="2" type="ORF">METZ01_LOCUS180458</name>
</gene>
<feature type="domain" description="IraD/Gp25-like" evidence="1">
    <location>
        <begin position="36"/>
        <end position="118"/>
    </location>
</feature>
<sequence length="137" mass="15760">MPIFTKPLSTANRVWTDLDLDFTKHPITDDISKKRGVEAIKRSVRNLLLTNKYERPFNPDLGSGIMGLLFELVSPTTANVLELAIKEVLENYEPRIIIDNIRIQGDIDRNGYHITLEFTPINTLQPVTIELFLERLR</sequence>
<dbReference type="SUPFAM" id="SSF160719">
    <property type="entry name" value="gpW/gp25-like"/>
    <property type="match status" value="1"/>
</dbReference>
<evidence type="ECO:0000313" key="2">
    <source>
        <dbReference type="EMBL" id="SVB27604.1"/>
    </source>
</evidence>
<dbReference type="InterPro" id="IPR007048">
    <property type="entry name" value="IraD/Gp25-like"/>
</dbReference>
<name>A0A382CP58_9ZZZZ</name>
<reference evidence="2" key="1">
    <citation type="submission" date="2018-05" db="EMBL/GenBank/DDBJ databases">
        <authorList>
            <person name="Lanie J.A."/>
            <person name="Ng W.-L."/>
            <person name="Kazmierczak K.M."/>
            <person name="Andrzejewski T.M."/>
            <person name="Davidsen T.M."/>
            <person name="Wayne K.J."/>
            <person name="Tettelin H."/>
            <person name="Glass J.I."/>
            <person name="Rusch D."/>
            <person name="Podicherti R."/>
            <person name="Tsui H.-C.T."/>
            <person name="Winkler M.E."/>
        </authorList>
    </citation>
    <scope>NUCLEOTIDE SEQUENCE</scope>
</reference>
<protein>
    <recommendedName>
        <fullName evidence="1">IraD/Gp25-like domain-containing protein</fullName>
    </recommendedName>
</protein>
<evidence type="ECO:0000259" key="1">
    <source>
        <dbReference type="Pfam" id="PF04965"/>
    </source>
</evidence>